<organism evidence="12 13">
    <name type="scientific">Psychromonas arctica</name>
    <dbReference type="NCBI Taxonomy" id="168275"/>
    <lineage>
        <taxon>Bacteria</taxon>
        <taxon>Pseudomonadati</taxon>
        <taxon>Pseudomonadota</taxon>
        <taxon>Gammaproteobacteria</taxon>
        <taxon>Alteromonadales</taxon>
        <taxon>Psychromonadaceae</taxon>
        <taxon>Psychromonas</taxon>
    </lineage>
</organism>
<keyword evidence="13" id="KW-1185">Reference proteome</keyword>
<dbReference type="Gene3D" id="3.20.20.300">
    <property type="entry name" value="Glycoside hydrolase, family 3, N-terminal domain"/>
    <property type="match status" value="1"/>
</dbReference>
<evidence type="ECO:0000256" key="6">
    <source>
        <dbReference type="ARBA" id="ARBA00022984"/>
    </source>
</evidence>
<dbReference type="RefSeq" id="WP_341627730.1">
    <property type="nucleotide sequence ID" value="NZ_JBAKBA010000015.1"/>
</dbReference>
<comment type="function">
    <text evidence="10">Plays a role in peptidoglycan recycling by cleaving the terminal beta-1,4-linked N-acetylglucosamine (GlcNAc) from peptide-linked peptidoglycan fragments, giving rise to free GlcNAc, anhydro-N-acetylmuramic acid and anhydro-N-acetylmuramic acid-linked peptides.</text>
</comment>
<dbReference type="HAMAP" id="MF_00364">
    <property type="entry name" value="NagZ"/>
    <property type="match status" value="1"/>
</dbReference>
<gene>
    <name evidence="10 12" type="primary">nagZ</name>
    <name evidence="12" type="ORF">V6255_08320</name>
</gene>
<sequence length="338" mass="37338">MRPIILDVEGYQLTATEQEYLAHPLVAGVILFTRNYDNILQLKELVQQIRLYAKKDIIISVDHEGGRVQRFREGFTELPSCGSLVEHTSSIQEALALAKASAFVMASELLACDIDLSFAPVLDINGISDVIKERSFSENKTQVSQLASAYIEGMNQAGMSSTGKHFPGHGSVKADSHIALPVDNRCFEKIFNHDMQPFAELIKANKLDAIMPSHVVYSQCDPLPCGFSEYWLQKILKQQLGFTGAIISDDISMHGASFVGNHLSRAKEAIHAGCDLILACNDTPAAMSILEGLQVANKCNEDLISSLFADKSKLSLPLQENKVWIENRRLLLDFNESL</sequence>
<feature type="domain" description="Glycoside hydrolase family 3 N-terminal" evidence="11">
    <location>
        <begin position="7"/>
        <end position="291"/>
    </location>
</feature>
<evidence type="ECO:0000259" key="11">
    <source>
        <dbReference type="Pfam" id="PF00933"/>
    </source>
</evidence>
<dbReference type="PANTHER" id="PTHR30480:SF13">
    <property type="entry name" value="BETA-HEXOSAMINIDASE"/>
    <property type="match status" value="1"/>
</dbReference>
<evidence type="ECO:0000256" key="4">
    <source>
        <dbReference type="ARBA" id="ARBA00022801"/>
    </source>
</evidence>
<comment type="caution">
    <text evidence="12">The sequence shown here is derived from an EMBL/GenBank/DDBJ whole genome shotgun (WGS) entry which is preliminary data.</text>
</comment>
<name>A0ABU9HBB2_9GAMM</name>
<dbReference type="Proteomes" id="UP001366060">
    <property type="component" value="Unassembled WGS sequence"/>
</dbReference>
<dbReference type="EC" id="3.2.1.52" evidence="10"/>
<comment type="similarity">
    <text evidence="10">Belongs to the glycosyl hydrolase 3 family. NagZ subfamily.</text>
</comment>
<comment type="pathway">
    <text evidence="10">Cell wall biogenesis; peptidoglycan recycling.</text>
</comment>
<evidence type="ECO:0000256" key="2">
    <source>
        <dbReference type="ARBA" id="ARBA00022490"/>
    </source>
</evidence>
<evidence type="ECO:0000256" key="1">
    <source>
        <dbReference type="ARBA" id="ARBA00001231"/>
    </source>
</evidence>
<feature type="binding site" evidence="10">
    <location>
        <position position="62"/>
    </location>
    <ligand>
        <name>substrate</name>
    </ligand>
</feature>
<feature type="active site" description="Nucleophile" evidence="10">
    <location>
        <position position="249"/>
    </location>
</feature>
<feature type="binding site" evidence="10">
    <location>
        <position position="134"/>
    </location>
    <ligand>
        <name>substrate</name>
    </ligand>
</feature>
<keyword evidence="4 10" id="KW-0378">Hydrolase</keyword>
<dbReference type="InterPro" id="IPR017853">
    <property type="entry name" value="GH"/>
</dbReference>
<reference evidence="12 13" key="1">
    <citation type="submission" date="2024-02" db="EMBL/GenBank/DDBJ databases">
        <title>Bacteria isolated from the canopy kelp, Nereocystis luetkeana.</title>
        <authorList>
            <person name="Pfister C.A."/>
            <person name="Younker I.T."/>
            <person name="Light S.H."/>
        </authorList>
    </citation>
    <scope>NUCLEOTIDE SEQUENCE [LARGE SCALE GENOMIC DNA]</scope>
    <source>
        <strain evidence="12 13">TI.2.07</strain>
    </source>
</reference>
<keyword evidence="3 10" id="KW-0132">Cell division</keyword>
<keyword evidence="7 10" id="KW-0326">Glycosidase</keyword>
<dbReference type="NCBIfam" id="NF003740">
    <property type="entry name" value="PRK05337.1"/>
    <property type="match status" value="1"/>
</dbReference>
<feature type="site" description="Important for catalytic activity" evidence="10">
    <location>
        <position position="175"/>
    </location>
</feature>
<dbReference type="InterPro" id="IPR050226">
    <property type="entry name" value="NagZ_Beta-hexosaminidase"/>
</dbReference>
<dbReference type="Pfam" id="PF00933">
    <property type="entry name" value="Glyco_hydro_3"/>
    <property type="match status" value="1"/>
</dbReference>
<comment type="catalytic activity">
    <reaction evidence="1 10">
        <text>Hydrolysis of terminal non-reducing N-acetyl-D-hexosamine residues in N-acetyl-beta-D-hexosaminides.</text>
        <dbReference type="EC" id="3.2.1.52"/>
    </reaction>
</comment>
<evidence type="ECO:0000256" key="5">
    <source>
        <dbReference type="ARBA" id="ARBA00022960"/>
    </source>
</evidence>
<dbReference type="SUPFAM" id="SSF51445">
    <property type="entry name" value="(Trans)glycosidases"/>
    <property type="match status" value="1"/>
</dbReference>
<accession>A0ABU9HBB2</accession>
<keyword evidence="8 10" id="KW-0131">Cell cycle</keyword>
<evidence type="ECO:0000256" key="7">
    <source>
        <dbReference type="ARBA" id="ARBA00023295"/>
    </source>
</evidence>
<proteinExistence type="inferred from homology"/>
<evidence type="ECO:0000313" key="13">
    <source>
        <dbReference type="Proteomes" id="UP001366060"/>
    </source>
</evidence>
<dbReference type="InterPro" id="IPR001764">
    <property type="entry name" value="Glyco_hydro_3_N"/>
</dbReference>
<evidence type="ECO:0000256" key="8">
    <source>
        <dbReference type="ARBA" id="ARBA00023306"/>
    </source>
</evidence>
<dbReference type="InterPro" id="IPR022956">
    <property type="entry name" value="Beta_hexosaminidase_bac"/>
</dbReference>
<protein>
    <recommendedName>
        <fullName evidence="10">Beta-hexosaminidase</fullName>
        <ecNumber evidence="10">3.2.1.52</ecNumber>
    </recommendedName>
    <alternativeName>
        <fullName evidence="10">Beta-N-acetylhexosaminidase</fullName>
    </alternativeName>
    <alternativeName>
        <fullName evidence="10">N-acetyl-beta-glucosaminidase</fullName>
    </alternativeName>
</protein>
<keyword evidence="2 10" id="KW-0963">Cytoplasm</keyword>
<dbReference type="GO" id="GO:0004563">
    <property type="term" value="F:beta-N-acetylhexosaminidase activity"/>
    <property type="evidence" value="ECO:0007669"/>
    <property type="project" value="UniProtKB-EC"/>
</dbReference>
<evidence type="ECO:0000313" key="12">
    <source>
        <dbReference type="EMBL" id="MEL0659145.1"/>
    </source>
</evidence>
<evidence type="ECO:0000256" key="9">
    <source>
        <dbReference type="ARBA" id="ARBA00023316"/>
    </source>
</evidence>
<feature type="active site" description="Proton donor/acceptor" evidence="10">
    <location>
        <position position="177"/>
    </location>
</feature>
<dbReference type="InterPro" id="IPR036962">
    <property type="entry name" value="Glyco_hydro_3_N_sf"/>
</dbReference>
<evidence type="ECO:0000256" key="3">
    <source>
        <dbReference type="ARBA" id="ARBA00022618"/>
    </source>
</evidence>
<feature type="binding site" evidence="10">
    <location>
        <position position="70"/>
    </location>
    <ligand>
        <name>substrate</name>
    </ligand>
</feature>
<dbReference type="EMBL" id="JBAKBA010000015">
    <property type="protein sequence ID" value="MEL0659145.1"/>
    <property type="molecule type" value="Genomic_DNA"/>
</dbReference>
<dbReference type="PANTHER" id="PTHR30480">
    <property type="entry name" value="BETA-HEXOSAMINIDASE-RELATED"/>
    <property type="match status" value="1"/>
</dbReference>
<keyword evidence="9 10" id="KW-0961">Cell wall biogenesis/degradation</keyword>
<keyword evidence="5 10" id="KW-0133">Cell shape</keyword>
<feature type="binding site" evidence="10">
    <location>
        <begin position="164"/>
        <end position="165"/>
    </location>
    <ligand>
        <name>substrate</name>
    </ligand>
</feature>
<evidence type="ECO:0000256" key="10">
    <source>
        <dbReference type="HAMAP-Rule" id="MF_00364"/>
    </source>
</evidence>
<comment type="subcellular location">
    <subcellularLocation>
        <location evidence="10">Cytoplasm</location>
    </subcellularLocation>
</comment>
<keyword evidence="6 10" id="KW-0573">Peptidoglycan synthesis</keyword>